<evidence type="ECO:0008006" key="4">
    <source>
        <dbReference type="Google" id="ProtNLM"/>
    </source>
</evidence>
<accession>J0D871</accession>
<organism evidence="2 3">
    <name type="scientific">Auricularia subglabra (strain TFB-10046 / SS5)</name>
    <name type="common">White-rot fungus</name>
    <name type="synonym">Auricularia delicata (strain TFB10046)</name>
    <dbReference type="NCBI Taxonomy" id="717982"/>
    <lineage>
        <taxon>Eukaryota</taxon>
        <taxon>Fungi</taxon>
        <taxon>Dikarya</taxon>
        <taxon>Basidiomycota</taxon>
        <taxon>Agaricomycotina</taxon>
        <taxon>Agaricomycetes</taxon>
        <taxon>Auriculariales</taxon>
        <taxon>Auriculariaceae</taxon>
        <taxon>Auricularia</taxon>
    </lineage>
</organism>
<dbReference type="Proteomes" id="UP000006514">
    <property type="component" value="Unassembled WGS sequence"/>
</dbReference>
<evidence type="ECO:0000256" key="1">
    <source>
        <dbReference type="SAM" id="SignalP"/>
    </source>
</evidence>
<keyword evidence="3" id="KW-1185">Reference proteome</keyword>
<name>J0D871_AURST</name>
<evidence type="ECO:0000313" key="2">
    <source>
        <dbReference type="EMBL" id="EJD35395.1"/>
    </source>
</evidence>
<feature type="signal peptide" evidence="1">
    <location>
        <begin position="1"/>
        <end position="21"/>
    </location>
</feature>
<reference evidence="3" key="1">
    <citation type="journal article" date="2012" name="Science">
        <title>The Paleozoic origin of enzymatic lignin decomposition reconstructed from 31 fungal genomes.</title>
        <authorList>
            <person name="Floudas D."/>
            <person name="Binder M."/>
            <person name="Riley R."/>
            <person name="Barry K."/>
            <person name="Blanchette R.A."/>
            <person name="Henrissat B."/>
            <person name="Martinez A.T."/>
            <person name="Otillar R."/>
            <person name="Spatafora J.W."/>
            <person name="Yadav J.S."/>
            <person name="Aerts A."/>
            <person name="Benoit I."/>
            <person name="Boyd A."/>
            <person name="Carlson A."/>
            <person name="Copeland A."/>
            <person name="Coutinho P.M."/>
            <person name="de Vries R.P."/>
            <person name="Ferreira P."/>
            <person name="Findley K."/>
            <person name="Foster B."/>
            <person name="Gaskell J."/>
            <person name="Glotzer D."/>
            <person name="Gorecki P."/>
            <person name="Heitman J."/>
            <person name="Hesse C."/>
            <person name="Hori C."/>
            <person name="Igarashi K."/>
            <person name="Jurgens J.A."/>
            <person name="Kallen N."/>
            <person name="Kersten P."/>
            <person name="Kohler A."/>
            <person name="Kuees U."/>
            <person name="Kumar T.K.A."/>
            <person name="Kuo A."/>
            <person name="LaButti K."/>
            <person name="Larrondo L.F."/>
            <person name="Lindquist E."/>
            <person name="Ling A."/>
            <person name="Lombard V."/>
            <person name="Lucas S."/>
            <person name="Lundell T."/>
            <person name="Martin R."/>
            <person name="McLaughlin D.J."/>
            <person name="Morgenstern I."/>
            <person name="Morin E."/>
            <person name="Murat C."/>
            <person name="Nagy L.G."/>
            <person name="Nolan M."/>
            <person name="Ohm R.A."/>
            <person name="Patyshakuliyeva A."/>
            <person name="Rokas A."/>
            <person name="Ruiz-Duenas F.J."/>
            <person name="Sabat G."/>
            <person name="Salamov A."/>
            <person name="Samejima M."/>
            <person name="Schmutz J."/>
            <person name="Slot J.C."/>
            <person name="St John F."/>
            <person name="Stenlid J."/>
            <person name="Sun H."/>
            <person name="Sun S."/>
            <person name="Syed K."/>
            <person name="Tsang A."/>
            <person name="Wiebenga A."/>
            <person name="Young D."/>
            <person name="Pisabarro A."/>
            <person name="Eastwood D.C."/>
            <person name="Martin F."/>
            <person name="Cullen D."/>
            <person name="Grigoriev I.V."/>
            <person name="Hibbett D.S."/>
        </authorList>
    </citation>
    <scope>NUCLEOTIDE SEQUENCE [LARGE SCALE GENOMIC DNA]</scope>
    <source>
        <strain evidence="3">TFB10046</strain>
    </source>
</reference>
<protein>
    <recommendedName>
        <fullName evidence="4">SCP domain-containing protein</fullName>
    </recommendedName>
</protein>
<keyword evidence="1" id="KW-0732">Signal</keyword>
<dbReference type="AlphaFoldDB" id="J0D871"/>
<feature type="chain" id="PRO_5003732586" description="SCP domain-containing protein" evidence="1">
    <location>
        <begin position="22"/>
        <end position="117"/>
    </location>
</feature>
<sequence length="117" mass="13129">MRPAPRSRWLVLSLLVVASSAQYPDSMDAAVERVEDIHAAIFAEETQQAYPELHAARARHNRARRPLRFSGTGYRATVDVSSALIGHGAVHRGSMTSGAQRWRSSGYHRSRWRFNQG</sequence>
<evidence type="ECO:0000313" key="3">
    <source>
        <dbReference type="Proteomes" id="UP000006514"/>
    </source>
</evidence>
<proteinExistence type="predicted"/>
<dbReference type="KEGG" id="adl:AURDEDRAFT_130659"/>
<dbReference type="InParanoid" id="J0D871"/>
<dbReference type="EMBL" id="JH687892">
    <property type="protein sequence ID" value="EJD35395.1"/>
    <property type="molecule type" value="Genomic_DNA"/>
</dbReference>
<gene>
    <name evidence="2" type="ORF">AURDEDRAFT_130659</name>
</gene>